<keyword evidence="4" id="KW-1185">Reference proteome</keyword>
<dbReference type="EMBL" id="REFZ01000004">
    <property type="protein sequence ID" value="RQH01206.1"/>
    <property type="molecule type" value="Genomic_DNA"/>
</dbReference>
<dbReference type="InterPro" id="IPR004360">
    <property type="entry name" value="Glyas_Fos-R_dOase_dom"/>
</dbReference>
<evidence type="ECO:0000313" key="4">
    <source>
        <dbReference type="Proteomes" id="UP000281431"/>
    </source>
</evidence>
<dbReference type="OrthoDB" id="9710at2157"/>
<feature type="compositionally biased region" description="Low complexity" evidence="1">
    <location>
        <begin position="142"/>
        <end position="161"/>
    </location>
</feature>
<dbReference type="AlphaFoldDB" id="A0A3N6PPS5"/>
<proteinExistence type="predicted"/>
<feature type="region of interest" description="Disordered" evidence="1">
    <location>
        <begin position="134"/>
        <end position="182"/>
    </location>
</feature>
<keyword evidence="3" id="KW-0560">Oxidoreductase</keyword>
<dbReference type="GO" id="GO:0051213">
    <property type="term" value="F:dioxygenase activity"/>
    <property type="evidence" value="ECO:0007669"/>
    <property type="project" value="UniProtKB-KW"/>
</dbReference>
<dbReference type="Gene3D" id="3.10.180.10">
    <property type="entry name" value="2,3-Dihydroxybiphenyl 1,2-Dioxygenase, domain 1"/>
    <property type="match status" value="2"/>
</dbReference>
<reference evidence="3 4" key="1">
    <citation type="submission" date="2018-10" db="EMBL/GenBank/DDBJ databases">
        <title>Natrarchaeobius chitinivorans gen. nov., sp. nov., and Natrarchaeobius haloalkaliphilus sp. nov., alkaliphilic, chitin-utilizing haloarchaea from hypersaline alkaline lakes.</title>
        <authorList>
            <person name="Sorokin D.Y."/>
            <person name="Elcheninov A.G."/>
            <person name="Kostrikina N.A."/>
            <person name="Bale N.J."/>
            <person name="Sinninghe Damste J.S."/>
            <person name="Khijniak T.V."/>
            <person name="Kublanov I.V."/>
            <person name="Toshchakov S.V."/>
        </authorList>
    </citation>
    <scope>NUCLEOTIDE SEQUENCE [LARGE SCALE GENOMIC DNA]</scope>
    <source>
        <strain evidence="3 4">AArcht7</strain>
    </source>
</reference>
<evidence type="ECO:0000256" key="1">
    <source>
        <dbReference type="SAM" id="MobiDB-lite"/>
    </source>
</evidence>
<evidence type="ECO:0000259" key="2">
    <source>
        <dbReference type="PROSITE" id="PS51819"/>
    </source>
</evidence>
<dbReference type="InterPro" id="IPR029068">
    <property type="entry name" value="Glyas_Bleomycin-R_OHBP_Dase"/>
</dbReference>
<dbReference type="InterPro" id="IPR037523">
    <property type="entry name" value="VOC_core"/>
</dbReference>
<keyword evidence="3" id="KW-0223">Dioxygenase</keyword>
<organism evidence="3 4">
    <name type="scientific">Natrarchaeobius chitinivorans</name>
    <dbReference type="NCBI Taxonomy" id="1679083"/>
    <lineage>
        <taxon>Archaea</taxon>
        <taxon>Methanobacteriati</taxon>
        <taxon>Methanobacteriota</taxon>
        <taxon>Stenosarchaea group</taxon>
        <taxon>Halobacteria</taxon>
        <taxon>Halobacteriales</taxon>
        <taxon>Natrialbaceae</taxon>
        <taxon>Natrarchaeobius</taxon>
    </lineage>
</organism>
<dbReference type="Pfam" id="PF00903">
    <property type="entry name" value="Glyoxalase"/>
    <property type="match status" value="2"/>
</dbReference>
<feature type="region of interest" description="Disordered" evidence="1">
    <location>
        <begin position="353"/>
        <end position="373"/>
    </location>
</feature>
<gene>
    <name evidence="3" type="ORF">EA472_07040</name>
</gene>
<accession>A0A3N6PPS5</accession>
<feature type="domain" description="VOC" evidence="2">
    <location>
        <begin position="7"/>
        <end position="132"/>
    </location>
</feature>
<dbReference type="PANTHER" id="PTHR36110">
    <property type="entry name" value="RING-CLEAVING DIOXYGENASE MHQE-RELATED"/>
    <property type="match status" value="1"/>
</dbReference>
<comment type="caution">
    <text evidence="3">The sequence shown here is derived from an EMBL/GenBank/DDBJ whole genome shotgun (WGS) entry which is preliminary data.</text>
</comment>
<dbReference type="InterPro" id="IPR052537">
    <property type="entry name" value="Extradiol_RC_dioxygenase"/>
</dbReference>
<dbReference type="PROSITE" id="PS51819">
    <property type="entry name" value="VOC"/>
    <property type="match status" value="2"/>
</dbReference>
<evidence type="ECO:0000313" key="3">
    <source>
        <dbReference type="EMBL" id="RQH01206.1"/>
    </source>
</evidence>
<feature type="domain" description="VOC" evidence="2">
    <location>
        <begin position="191"/>
        <end position="307"/>
    </location>
</feature>
<sequence length="373" mass="40039">MLTDTPGFHHVTGIVGDAQEAVDFYVGTLGLRLVARTVNFEDLLQHHLYFGDATGAPGTVFTVFPDPHADPGRVGPPQPESVSFAVPSGVLEYWRDRLAARGVDVEGPLERFDERALRFTDPAGSRLELVATSLESSTGIDPSESSRSNASATSPATANSADEPEAADSSDGPGRLAALDGPVPDDAAIRGLHGVSVLSVNPYATAGTFETLGFSYEAEREGRVRYRASGSIGAVVDVLDRDASFGREGPGTIHHVAVRVPEEEALAEWRDLFDDRGYDVSRVKDRHFFHSLYVREPGGILFELATEANDVVATVRGTDELGDDARSDSRPTTSKLYLPDRFERDRALIESQLPTLSVPADATGAPVDHADEP</sequence>
<dbReference type="Proteomes" id="UP000281431">
    <property type="component" value="Unassembled WGS sequence"/>
</dbReference>
<name>A0A3N6PPS5_NATCH</name>
<dbReference type="SUPFAM" id="SSF54593">
    <property type="entry name" value="Glyoxalase/Bleomycin resistance protein/Dihydroxybiphenyl dioxygenase"/>
    <property type="match status" value="1"/>
</dbReference>
<dbReference type="PANTHER" id="PTHR36110:SF2">
    <property type="entry name" value="RING-CLEAVING DIOXYGENASE MHQE-RELATED"/>
    <property type="match status" value="1"/>
</dbReference>
<protein>
    <submittedName>
        <fullName evidence="3">Ring-cleaving dioxygenase</fullName>
    </submittedName>
</protein>